<dbReference type="Proteomes" id="UP000321408">
    <property type="component" value="Chromosome"/>
</dbReference>
<dbReference type="GO" id="GO:0005737">
    <property type="term" value="C:cytoplasm"/>
    <property type="evidence" value="ECO:0007669"/>
    <property type="project" value="TreeGrafter"/>
</dbReference>
<dbReference type="InterPro" id="IPR011600">
    <property type="entry name" value="Pept_C14_caspase"/>
</dbReference>
<feature type="domain" description="Peptidase C14 caspase" evidence="1">
    <location>
        <begin position="763"/>
        <end position="847"/>
    </location>
</feature>
<dbReference type="RefSeq" id="WP_147663228.1">
    <property type="nucleotide sequence ID" value="NZ_CP042905.2"/>
</dbReference>
<dbReference type="GO" id="GO:0006508">
    <property type="term" value="P:proteolysis"/>
    <property type="evidence" value="ECO:0007669"/>
    <property type="project" value="InterPro"/>
</dbReference>
<proteinExistence type="predicted"/>
<gene>
    <name evidence="2" type="ORF">DSAG12_02175</name>
</gene>
<dbReference type="GeneID" id="41330163"/>
<dbReference type="AlphaFoldDB" id="A0A5B9DBJ6"/>
<name>A0A5B9DBJ6_9ARCH</name>
<dbReference type="OrthoDB" id="137961at2157"/>
<reference evidence="2 3" key="1">
    <citation type="journal article" date="2020" name="Nature">
        <title>Isolation of an archaeon at the prokaryote-eukaryote interface.</title>
        <authorList>
            <person name="Imachi H."/>
            <person name="Nobu M.K."/>
            <person name="Nakahara N."/>
            <person name="Morono Y."/>
            <person name="Ogawara M."/>
            <person name="Takaki Y."/>
            <person name="Takano Y."/>
            <person name="Uematsu K."/>
            <person name="Ikuta T."/>
            <person name="Ito M."/>
            <person name="Matsui Y."/>
            <person name="Miyazaki M."/>
            <person name="Murata K."/>
            <person name="Saito Y."/>
            <person name="Sakai S."/>
            <person name="Song C."/>
            <person name="Tasumi E."/>
            <person name="Yamanaka Y."/>
            <person name="Yamaguchi T."/>
            <person name="Kamagata Y."/>
            <person name="Tamaki H."/>
            <person name="Takai K."/>
        </authorList>
    </citation>
    <scope>NUCLEOTIDE SEQUENCE [LARGE SCALE GENOMIC DNA]</scope>
    <source>
        <strain evidence="2 3">MK-D1</strain>
    </source>
</reference>
<dbReference type="InterPro" id="IPR013320">
    <property type="entry name" value="ConA-like_dom_sf"/>
</dbReference>
<dbReference type="EMBL" id="CP042905">
    <property type="protein sequence ID" value="QEE16345.1"/>
    <property type="molecule type" value="Genomic_DNA"/>
</dbReference>
<evidence type="ECO:0000313" key="3">
    <source>
        <dbReference type="Proteomes" id="UP000321408"/>
    </source>
</evidence>
<dbReference type="GO" id="GO:0004197">
    <property type="term" value="F:cysteine-type endopeptidase activity"/>
    <property type="evidence" value="ECO:0007669"/>
    <property type="project" value="InterPro"/>
</dbReference>
<organism evidence="2 3">
    <name type="scientific">Promethearchaeum syntrophicum</name>
    <dbReference type="NCBI Taxonomy" id="2594042"/>
    <lineage>
        <taxon>Archaea</taxon>
        <taxon>Promethearchaeati</taxon>
        <taxon>Promethearchaeota</taxon>
        <taxon>Promethearchaeia</taxon>
        <taxon>Promethearchaeales</taxon>
        <taxon>Promethearchaeaceae</taxon>
        <taxon>Promethearchaeum</taxon>
    </lineage>
</organism>
<evidence type="ECO:0000313" key="2">
    <source>
        <dbReference type="EMBL" id="QEE16345.1"/>
    </source>
</evidence>
<dbReference type="InterPro" id="IPR050452">
    <property type="entry name" value="Metacaspase"/>
</dbReference>
<dbReference type="KEGG" id="psyt:DSAG12_02175"/>
<dbReference type="PANTHER" id="PTHR48104:SF30">
    <property type="entry name" value="METACASPASE-1"/>
    <property type="match status" value="1"/>
</dbReference>
<dbReference type="SUPFAM" id="SSF49899">
    <property type="entry name" value="Concanavalin A-like lectins/glucanases"/>
    <property type="match status" value="3"/>
</dbReference>
<reference evidence="2 3" key="2">
    <citation type="journal article" date="2024" name="Int. J. Syst. Evol. Microbiol.">
        <title>Promethearchaeum syntrophicum gen. nov., sp. nov., an anaerobic, obligately syntrophic archaeon, the first isolate of the lineage 'Asgard' archaea, and proposal of the new archaeal phylum Promethearchaeota phyl. nov. and kingdom Promethearchaeati regn. nov.</title>
        <authorList>
            <person name="Imachi H."/>
            <person name="Nobu M.K."/>
            <person name="Kato S."/>
            <person name="Takaki Y."/>
            <person name="Miyazaki M."/>
            <person name="Miyata M."/>
            <person name="Ogawara M."/>
            <person name="Saito Y."/>
            <person name="Sakai S."/>
            <person name="Tahara Y.O."/>
            <person name="Takano Y."/>
            <person name="Tasumi E."/>
            <person name="Uematsu K."/>
            <person name="Yoshimura T."/>
            <person name="Itoh T."/>
            <person name="Ohkuma M."/>
            <person name="Takai K."/>
        </authorList>
    </citation>
    <scope>NUCLEOTIDE SEQUENCE [LARGE SCALE GENOMIC DNA]</scope>
    <source>
        <strain evidence="2 3">MK-D1</strain>
    </source>
</reference>
<keyword evidence="3" id="KW-1185">Reference proteome</keyword>
<dbReference type="Gene3D" id="3.40.50.1460">
    <property type="match status" value="2"/>
</dbReference>
<sequence>MKKNTKKSKIIGILAILLLPSILQLIYIESYQKFTSNEINVNLLFDTESENHLANPQIPKTSDYPPYIDNDTIAFCDFNEGAVEYFGLSSHSYAELINPGIEGEQSIIIPYNKQPVSYGISFSNENINITNGTIECYFRPLYIRENSLPYKIMFIGQNPLCEVYLQGNSVFAWHTAERNVSISPTIQSNTTLQLDVTHHIAYSFGEMGQKLYLDGNLVAENSFTGGICNETLSWGLGSNNLRPSAIGVYDMFKISNIQRDSFDDRRASNPSFSSQDLNPRLPSYHIDSDTFLFCGFETGYGIETQTDVFLNDIDRDNYDETGSIPHGIWGDTSFFIGYDLHARYRIGSPYIYSNMSKGTIEVDFMPFYLADDGHDYNILFIDSSDTTPFQLFIRGNYLYAQHKNNTGTASPLLISNVSLTVDTYYHLAYTFGPLGSKLYINDDLVAESNCNFGIGLLDQWIWGFGHTEDIFPAIGVYDNLRISSIQRSNFTDVFKIDPEFSRSSIHQYVPSYNYFDNNTFLLYDYDTDPISLRYGANSIDSRGEIITSGIIDDRSFMLKYDENDNKAHTFLYSDYINSTMDQGTVEFYFHPLYLANDGKEYIVMFITSLDPPACLITIRGEYLYAQHSYNNGQKSPLLKSNIKLEMGQTYHIAYTFGENGSFLYINGQLESSSECTFGIGTPSHWLWALGYCYYIRLPPAIGIYDFFRISMNQRTNFSTRPPISTVFSSDDLNPNLPPFPPEPMTLPNPANGIISLDGNESVGYAILCGIRDYPGFSADLLYTENDINDYKSFLRGKLHFQDENIQILLNSQGTISNINQAFADVKSKMDENDYLFFTFSGHGSSSTEVLGFPWAHTFNYADWQPWDMTWDYEVEDAIYTRVHFTSINLQENQDFIYIGDYNNQDFYSTVITGQHTDYWSDWVEASHIYVNLVSDGLGEIEGLVIDKVESVFYCPPFYFHPYDGLENGFSDIEFENLLKGIPGKVISIFDSCFSGAFCRAMQGPNRLLFASCGDQQYALESSSVQNGIFTYEFLMSWDSLYQENMGIPPAFEKVFIDASINVRSRSSDLGYEQNPLKFDYISGDVIVSPYVNVSEISLNSSDYINVVYSSYGLGLGELNLSLYNLENQEYIPYSISDISIYDNKINFTIPISNLADYQCIAINGIIYSGTEIFTDFEYYGDYSTLFSEGEDSDGDGINDYEEFLQGSDPWEISEDTEGGSNNSEISGYGLKFFLIGSFLSIIRIFRSNRKKTRLNRVS</sequence>
<protein>
    <submittedName>
        <fullName evidence="2">LamG-like jellyroll fold domain-containing protein</fullName>
    </submittedName>
</protein>
<dbReference type="Pfam" id="PF13385">
    <property type="entry name" value="Laminin_G_3"/>
    <property type="match status" value="1"/>
</dbReference>
<accession>A0A5B9DBJ6</accession>
<evidence type="ECO:0000259" key="1">
    <source>
        <dbReference type="Pfam" id="PF00656"/>
    </source>
</evidence>
<dbReference type="PANTHER" id="PTHR48104">
    <property type="entry name" value="METACASPASE-4"/>
    <property type="match status" value="1"/>
</dbReference>
<dbReference type="Pfam" id="PF00656">
    <property type="entry name" value="Peptidase_C14"/>
    <property type="match status" value="1"/>
</dbReference>
<dbReference type="Gene3D" id="2.60.120.200">
    <property type="match status" value="3"/>
</dbReference>